<reference evidence="2 3" key="1">
    <citation type="journal article" date="2011" name="Int. J. Syst. Evol. Microbiol.">
        <title>Allobacillus halotolerans gen. nov., sp. nov. isolated from shrimp paste.</title>
        <authorList>
            <person name="Sheu S.Y."/>
            <person name="Arun A.B."/>
            <person name="Jiang S.R."/>
            <person name="Young C.C."/>
            <person name="Chen W.M."/>
        </authorList>
    </citation>
    <scope>NUCLEOTIDE SEQUENCE [LARGE SCALE GENOMIC DNA]</scope>
    <source>
        <strain evidence="2 3">LMG 24826</strain>
    </source>
</reference>
<organism evidence="2 3">
    <name type="scientific">Allobacillus halotolerans</name>
    <dbReference type="NCBI Taxonomy" id="570278"/>
    <lineage>
        <taxon>Bacteria</taxon>
        <taxon>Bacillati</taxon>
        <taxon>Bacillota</taxon>
        <taxon>Bacilli</taxon>
        <taxon>Bacillales</taxon>
        <taxon>Bacillaceae</taxon>
        <taxon>Allobacillus</taxon>
    </lineage>
</organism>
<comment type="caution">
    <text evidence="2">The sequence shown here is derived from an EMBL/GenBank/DDBJ whole genome shotgun (WGS) entry which is preliminary data.</text>
</comment>
<name>A0ABS6GSE3_9BACI</name>
<dbReference type="GO" id="GO:0016740">
    <property type="term" value="F:transferase activity"/>
    <property type="evidence" value="ECO:0007669"/>
    <property type="project" value="UniProtKB-KW"/>
</dbReference>
<evidence type="ECO:0000313" key="3">
    <source>
        <dbReference type="Proteomes" id="UP000812672"/>
    </source>
</evidence>
<gene>
    <name evidence="2" type="ORF">KQ486_12430</name>
</gene>
<dbReference type="InterPro" id="IPR007345">
    <property type="entry name" value="Polysacch_pyruvyl_Trfase"/>
</dbReference>
<dbReference type="Proteomes" id="UP000812672">
    <property type="component" value="Unassembled WGS sequence"/>
</dbReference>
<proteinExistence type="predicted"/>
<dbReference type="EMBL" id="JAHLZF010000023">
    <property type="protein sequence ID" value="MBU6081821.1"/>
    <property type="molecule type" value="Genomic_DNA"/>
</dbReference>
<dbReference type="Pfam" id="PF04230">
    <property type="entry name" value="PS_pyruv_trans"/>
    <property type="match status" value="1"/>
</dbReference>
<keyword evidence="2" id="KW-0808">Transferase</keyword>
<protein>
    <submittedName>
        <fullName evidence="2">Polysaccharide pyruvyl transferase family protein</fullName>
    </submittedName>
</protein>
<keyword evidence="3" id="KW-1185">Reference proteome</keyword>
<accession>A0ABS6GSE3</accession>
<sequence length="374" mass="43421">MKIGILTFQESNNNGAMLQALALQEITSEIANGSAKIINYHSKFKQQQYKLNFSGNKKVFLNKLLSAFVRRKVRLKAEEFRRKYLNIENKKIIDKKELKELNGRFSVFITGSDQVWNVNNIGTDSTYFLDFVDKSNNKIVSYAPSIALSEIPKKYKGFYYENINRFNYLNLSIREKTGQKIIKDLTGQNATVVVDPTLLLNKDEWIKKFNLQPTSYNNEKYIFVYYISYNPNLIKFVKKLKEKTGYKVIVATRTLRDYKIGFQNVVISPKDFVNYIYSAEYIVTNSFHGTAFSVNFEKKFFAFGNSDKLSKVNSRIEDFLDDVSLSSRYISGDYELDSLSNEVIDYRSSSAILEEMRNKSLNFLYNSLNRDGEI</sequence>
<dbReference type="RefSeq" id="WP_216687802.1">
    <property type="nucleotide sequence ID" value="NZ_CAUPKR010000015.1"/>
</dbReference>
<feature type="domain" description="Polysaccharide pyruvyl transferase" evidence="1">
    <location>
        <begin position="15"/>
        <end position="306"/>
    </location>
</feature>
<evidence type="ECO:0000313" key="2">
    <source>
        <dbReference type="EMBL" id="MBU6081821.1"/>
    </source>
</evidence>
<evidence type="ECO:0000259" key="1">
    <source>
        <dbReference type="Pfam" id="PF04230"/>
    </source>
</evidence>